<evidence type="ECO:0000256" key="2">
    <source>
        <dbReference type="ARBA" id="ARBA00010077"/>
    </source>
</evidence>
<comment type="subcellular location">
    <subcellularLocation>
        <location evidence="1 5">Nucleus</location>
    </subcellularLocation>
</comment>
<name>A0AAJ7BLM0_CEPCN</name>
<keyword evidence="8" id="KW-1185">Reference proteome</keyword>
<feature type="coiled-coil region" evidence="6">
    <location>
        <begin position="171"/>
        <end position="198"/>
    </location>
</feature>
<evidence type="ECO:0000256" key="3">
    <source>
        <dbReference type="ARBA" id="ARBA00022517"/>
    </source>
</evidence>
<dbReference type="Proteomes" id="UP000694920">
    <property type="component" value="Unplaced"/>
</dbReference>
<feature type="compositionally biased region" description="Basic and acidic residues" evidence="7">
    <location>
        <begin position="237"/>
        <end position="247"/>
    </location>
</feature>
<feature type="compositionally biased region" description="Low complexity" evidence="7">
    <location>
        <begin position="294"/>
        <end position="304"/>
    </location>
</feature>
<reference evidence="9" key="1">
    <citation type="submission" date="2025-08" db="UniProtKB">
        <authorList>
            <consortium name="RefSeq"/>
        </authorList>
    </citation>
    <scope>IDENTIFICATION</scope>
</reference>
<evidence type="ECO:0000256" key="7">
    <source>
        <dbReference type="SAM" id="MobiDB-lite"/>
    </source>
</evidence>
<dbReference type="GeneID" id="107264855"/>
<dbReference type="InterPro" id="IPR007023">
    <property type="entry name" value="Ribosom_reg"/>
</dbReference>
<evidence type="ECO:0000256" key="1">
    <source>
        <dbReference type="ARBA" id="ARBA00004123"/>
    </source>
</evidence>
<dbReference type="GO" id="GO:0042254">
    <property type="term" value="P:ribosome biogenesis"/>
    <property type="evidence" value="ECO:0007669"/>
    <property type="project" value="UniProtKB-KW"/>
</dbReference>
<dbReference type="AlphaFoldDB" id="A0AAJ7BLM0"/>
<evidence type="ECO:0000256" key="6">
    <source>
        <dbReference type="SAM" id="Coils"/>
    </source>
</evidence>
<evidence type="ECO:0000256" key="5">
    <source>
        <dbReference type="RuleBase" id="RU364132"/>
    </source>
</evidence>
<evidence type="ECO:0000313" key="8">
    <source>
        <dbReference type="Proteomes" id="UP000694920"/>
    </source>
</evidence>
<dbReference type="RefSeq" id="XP_015589052.1">
    <property type="nucleotide sequence ID" value="XM_015733566.1"/>
</dbReference>
<dbReference type="Pfam" id="PF04939">
    <property type="entry name" value="RRS1"/>
    <property type="match status" value="1"/>
</dbReference>
<gene>
    <name evidence="9" type="primary">LOC107264855</name>
</gene>
<evidence type="ECO:0000313" key="9">
    <source>
        <dbReference type="RefSeq" id="XP_015589052.1"/>
    </source>
</evidence>
<keyword evidence="3 5" id="KW-0690">Ribosome biogenesis</keyword>
<feature type="region of interest" description="Disordered" evidence="7">
    <location>
        <begin position="230"/>
        <end position="339"/>
    </location>
</feature>
<proteinExistence type="inferred from homology"/>
<comment type="similarity">
    <text evidence="2 5">Belongs to the RRS1 family.</text>
</comment>
<accession>A0AAJ7BLM0</accession>
<dbReference type="GO" id="GO:0005634">
    <property type="term" value="C:nucleus"/>
    <property type="evidence" value="ECO:0007669"/>
    <property type="project" value="UniProtKB-SubCell"/>
</dbReference>
<evidence type="ECO:0000256" key="4">
    <source>
        <dbReference type="ARBA" id="ARBA00023242"/>
    </source>
</evidence>
<keyword evidence="6" id="KW-0175">Coiled coil</keyword>
<comment type="function">
    <text evidence="5">Involved in ribosomal large subunit assembly.</text>
</comment>
<keyword evidence="4 5" id="KW-0539">Nucleus</keyword>
<organism evidence="8 9">
    <name type="scientific">Cephus cinctus</name>
    <name type="common">Wheat stem sawfly</name>
    <dbReference type="NCBI Taxonomy" id="211228"/>
    <lineage>
        <taxon>Eukaryota</taxon>
        <taxon>Metazoa</taxon>
        <taxon>Ecdysozoa</taxon>
        <taxon>Arthropoda</taxon>
        <taxon>Hexapoda</taxon>
        <taxon>Insecta</taxon>
        <taxon>Pterygota</taxon>
        <taxon>Neoptera</taxon>
        <taxon>Endopterygota</taxon>
        <taxon>Hymenoptera</taxon>
        <taxon>Cephoidea</taxon>
        <taxon>Cephidae</taxon>
        <taxon>Cephus</taxon>
    </lineage>
</organism>
<protein>
    <recommendedName>
        <fullName evidence="5">Ribosome biogenesis regulatory protein</fullName>
    </recommendedName>
</protein>
<dbReference type="KEGG" id="ccin:107264855"/>
<sequence>MDVVNAILEKNVNSNKSISVHKDLELEIDEGTLLASDYNVFDKENLRSSQDTYLKNLTRDNVQVLINKIWMLQTERVDEAIVGILPKPVFVLPRARSVPKPKPLTKWQQFAKEKGITSKKKNKSKVTWDEELEKWIPKYGYKKAKADEQKEWLVEVNDPTKFTNGEDPFTASKTAKREKQAKNELQRLRNLAKAKNVKLPRVGIPSTEHFRDARQLAAATTIARASTASVGKFQSRLPKEKDAKDIASHVPGIKKKRKEAPLSVVQEKQRNKKLAESILRSKSTILHVDAPVPSTKSAKSSNSGGKKKSSKKEGKGAKKPKGGKGKRDLRSKVGGRKRR</sequence>